<dbReference type="GO" id="GO:0005524">
    <property type="term" value="F:ATP binding"/>
    <property type="evidence" value="ECO:0007669"/>
    <property type="project" value="UniProtKB-KW"/>
</dbReference>
<dbReference type="SMART" id="SM00487">
    <property type="entry name" value="DEXDc"/>
    <property type="match status" value="1"/>
</dbReference>
<evidence type="ECO:0000259" key="1">
    <source>
        <dbReference type="PROSITE" id="PS51192"/>
    </source>
</evidence>
<dbReference type="InterPro" id="IPR027417">
    <property type="entry name" value="P-loop_NTPase"/>
</dbReference>
<dbReference type="InterPro" id="IPR000330">
    <property type="entry name" value="SNF2_N"/>
</dbReference>
<comment type="caution">
    <text evidence="2">The sequence shown here is derived from an EMBL/GenBank/DDBJ whole genome shotgun (WGS) entry which is preliminary data.</text>
</comment>
<organism evidence="2">
    <name type="scientific">marine sediment metagenome</name>
    <dbReference type="NCBI Taxonomy" id="412755"/>
    <lineage>
        <taxon>unclassified sequences</taxon>
        <taxon>metagenomes</taxon>
        <taxon>ecological metagenomes</taxon>
    </lineage>
</organism>
<dbReference type="AlphaFoldDB" id="A0A0F9QB68"/>
<dbReference type="PANTHER" id="PTHR10799">
    <property type="entry name" value="SNF2/RAD54 HELICASE FAMILY"/>
    <property type="match status" value="1"/>
</dbReference>
<accession>A0A0F9QB68</accession>
<dbReference type="Gene3D" id="3.40.50.10810">
    <property type="entry name" value="Tandem AAA-ATPase domain"/>
    <property type="match status" value="1"/>
</dbReference>
<gene>
    <name evidence="2" type="ORF">LCGC14_0795390</name>
</gene>
<feature type="domain" description="Helicase ATP-binding" evidence="1">
    <location>
        <begin position="207"/>
        <end position="391"/>
    </location>
</feature>
<dbReference type="CDD" id="cd18011">
    <property type="entry name" value="DEXDc_RapA"/>
    <property type="match status" value="1"/>
</dbReference>
<feature type="non-terminal residue" evidence="2">
    <location>
        <position position="683"/>
    </location>
</feature>
<proteinExistence type="predicted"/>
<dbReference type="InterPro" id="IPR014001">
    <property type="entry name" value="Helicase_ATP-bd"/>
</dbReference>
<sequence length="683" mass="80538">MVSQIKRLKENCPFCGNKLESKFAKCFNIYCQGRKFNKGNLVLYRLNKNLGLGRIIKVIEIPTSKTLDDEDTHFFYKYKILFNNNIVKTTPPIDLIHFVFEVNEQVVSKHGMGYINSTDFIIKDGIISYELLKENGKKIQIYENEIYAKYIQPIETLISEQKLDPPRNFLIKYWANLFYSYYTSYRIKCITNSRLSLMPHQINVTHRLTEEYFPRIILADEVGLGKTIEAGIYIKEMMARNLAERVLIIVPSSLLSQWSFELKNKFNISFTIYDGKKIKEVERKGSYKSQKILQNPFYYDNLILCSLQFARNRRYIDDLSQISWDIIIFDEAHHLRRYLTNSTTGKFRETLNYELARKLSYNTECLLLLTATPLQLHSFELFSLIDLISPNVFASFGEFEHFRKNMPFINLLTTNINQIEKLNNFEAKNILKLLKDLKYINRDKSQRQFLADLDNESIKLNLLKRIENDHTLSKYLIRNRKKNIFSDDLISKRIVSTILVNPTKDELNIYNEIRLYLAQTYNSSVSNENAGLGFVITTLQKLLTSSKYAILKSLERRLEQITRYKHIILNLKDITNSDPKYFELESENEFLDSEVFNPKSNRYVEKQFEDSSRILDQEKILKEFCEKLKKLPYDSKANKLLTVVTQIFSQNPKEKLIIFTQFVDTLKFLRELLKKENDNCLVE</sequence>
<evidence type="ECO:0000313" key="2">
    <source>
        <dbReference type="EMBL" id="KKN34282.1"/>
    </source>
</evidence>
<protein>
    <recommendedName>
        <fullName evidence="1">Helicase ATP-binding domain-containing protein</fullName>
    </recommendedName>
</protein>
<reference evidence="2" key="1">
    <citation type="journal article" date="2015" name="Nature">
        <title>Complex archaea that bridge the gap between prokaryotes and eukaryotes.</title>
        <authorList>
            <person name="Spang A."/>
            <person name="Saw J.H."/>
            <person name="Jorgensen S.L."/>
            <person name="Zaremba-Niedzwiedzka K."/>
            <person name="Martijn J."/>
            <person name="Lind A.E."/>
            <person name="van Eijk R."/>
            <person name="Schleper C."/>
            <person name="Guy L."/>
            <person name="Ettema T.J."/>
        </authorList>
    </citation>
    <scope>NUCLEOTIDE SEQUENCE</scope>
</reference>
<dbReference type="Gene3D" id="3.40.50.300">
    <property type="entry name" value="P-loop containing nucleotide triphosphate hydrolases"/>
    <property type="match status" value="1"/>
</dbReference>
<dbReference type="InterPro" id="IPR057342">
    <property type="entry name" value="DEXDc_RapA"/>
</dbReference>
<dbReference type="InterPro" id="IPR038718">
    <property type="entry name" value="SNF2-like_sf"/>
</dbReference>
<dbReference type="GO" id="GO:0004386">
    <property type="term" value="F:helicase activity"/>
    <property type="evidence" value="ECO:0007669"/>
    <property type="project" value="UniProtKB-KW"/>
</dbReference>
<dbReference type="SUPFAM" id="SSF52540">
    <property type="entry name" value="P-loop containing nucleoside triphosphate hydrolases"/>
    <property type="match status" value="2"/>
</dbReference>
<name>A0A0F9QB68_9ZZZZ</name>
<dbReference type="Pfam" id="PF00176">
    <property type="entry name" value="SNF2-rel_dom"/>
    <property type="match status" value="1"/>
</dbReference>
<dbReference type="PROSITE" id="PS51192">
    <property type="entry name" value="HELICASE_ATP_BIND_1"/>
    <property type="match status" value="1"/>
</dbReference>
<dbReference type="EMBL" id="LAZR01002116">
    <property type="protein sequence ID" value="KKN34282.1"/>
    <property type="molecule type" value="Genomic_DNA"/>
</dbReference>